<dbReference type="Proteomes" id="UP001370299">
    <property type="component" value="Unassembled WGS sequence"/>
</dbReference>
<gene>
    <name evidence="2" type="ORF">WMN62_14720</name>
</gene>
<evidence type="ECO:0000313" key="2">
    <source>
        <dbReference type="EMBL" id="MEK0172727.1"/>
    </source>
</evidence>
<dbReference type="SMART" id="SM01034">
    <property type="entry name" value="BLUF"/>
    <property type="match status" value="1"/>
</dbReference>
<dbReference type="Gene3D" id="3.30.70.100">
    <property type="match status" value="1"/>
</dbReference>
<keyword evidence="3" id="KW-1185">Reference proteome</keyword>
<dbReference type="RefSeq" id="WP_340196293.1">
    <property type="nucleotide sequence ID" value="NZ_JBBKAP010000023.1"/>
</dbReference>
<proteinExistence type="predicted"/>
<reference evidence="2 3" key="1">
    <citation type="submission" date="2024-03" db="EMBL/GenBank/DDBJ databases">
        <title>Whole genomes of four grape xylem sap localized bacterial endophytes.</title>
        <authorList>
            <person name="Kumar G."/>
            <person name="Savka M.A."/>
        </authorList>
    </citation>
    <scope>NUCLEOTIDE SEQUENCE [LARGE SCALE GENOMIC DNA]</scope>
    <source>
        <strain evidence="2 3">RIT_GXS8</strain>
    </source>
</reference>
<dbReference type="EMBL" id="JBBLYY010000072">
    <property type="protein sequence ID" value="MEK0172727.1"/>
    <property type="molecule type" value="Genomic_DNA"/>
</dbReference>
<organism evidence="2 3">
    <name type="scientific">Curtobacterium citreum</name>
    <dbReference type="NCBI Taxonomy" id="2036"/>
    <lineage>
        <taxon>Bacteria</taxon>
        <taxon>Bacillati</taxon>
        <taxon>Actinomycetota</taxon>
        <taxon>Actinomycetes</taxon>
        <taxon>Micrococcales</taxon>
        <taxon>Microbacteriaceae</taxon>
        <taxon>Curtobacterium</taxon>
    </lineage>
</organism>
<dbReference type="InterPro" id="IPR007024">
    <property type="entry name" value="BLUF_domain"/>
</dbReference>
<feature type="domain" description="BLUF" evidence="1">
    <location>
        <begin position="18"/>
        <end position="109"/>
    </location>
</feature>
<comment type="caution">
    <text evidence="2">The sequence shown here is derived from an EMBL/GenBank/DDBJ whole genome shotgun (WGS) entry which is preliminary data.</text>
</comment>
<name>A0ABU8YDY3_9MICO</name>
<accession>A0ABU8YDY3</accession>
<protein>
    <submittedName>
        <fullName evidence="2">BLUF domain-containing protein</fullName>
    </submittedName>
</protein>
<dbReference type="Pfam" id="PF04940">
    <property type="entry name" value="BLUF"/>
    <property type="match status" value="1"/>
</dbReference>
<dbReference type="InterPro" id="IPR036046">
    <property type="entry name" value="Acylphosphatase-like_dom_sf"/>
</dbReference>
<evidence type="ECO:0000313" key="3">
    <source>
        <dbReference type="Proteomes" id="UP001370299"/>
    </source>
</evidence>
<dbReference type="SUPFAM" id="SSF54975">
    <property type="entry name" value="Acylphosphatase/BLUF domain-like"/>
    <property type="match status" value="1"/>
</dbReference>
<dbReference type="PROSITE" id="PS50925">
    <property type="entry name" value="BLUF"/>
    <property type="match status" value="1"/>
</dbReference>
<evidence type="ECO:0000259" key="1">
    <source>
        <dbReference type="PROSITE" id="PS50925"/>
    </source>
</evidence>
<sequence length="162" mass="18283">MRDDRTEAAFSVRKVVMLLSLVYMSAADEPFDQDRLDALLEHARARNGASGLSGLLVYKDGRFMQLLEGPEAAVLETYQRIIEDPRHTDVGLLVEERIHTPRFGEWTMAFDRGHEAALPDGFDTFLTDGDRSADTSKARALLRWFRTHPMAAPDAALGKHRR</sequence>